<evidence type="ECO:0000313" key="7">
    <source>
        <dbReference type="EMBL" id="QTZ95881.1"/>
    </source>
</evidence>
<sequence>MYPNELFPTEVRGTAVGLASSLSRIGAAIGTYLVPLALTAWGVGTTMLTAAAITLLGAVLSMRWAPETRGLALHESAALAR</sequence>
<evidence type="ECO:0000259" key="6">
    <source>
        <dbReference type="PROSITE" id="PS50850"/>
    </source>
</evidence>
<proteinExistence type="predicted"/>
<dbReference type="InterPro" id="IPR005828">
    <property type="entry name" value="MFS_sugar_transport-like"/>
</dbReference>
<dbReference type="Proteomes" id="UP000009036">
    <property type="component" value="Chromosome"/>
</dbReference>
<dbReference type="GO" id="GO:0022857">
    <property type="term" value="F:transmembrane transporter activity"/>
    <property type="evidence" value="ECO:0007669"/>
    <property type="project" value="InterPro"/>
</dbReference>
<dbReference type="InterPro" id="IPR036259">
    <property type="entry name" value="MFS_trans_sf"/>
</dbReference>
<protein>
    <submittedName>
        <fullName evidence="7">MFS transporter</fullName>
    </submittedName>
</protein>
<dbReference type="KEGG" id="sauh:SU9_003390"/>
<keyword evidence="4 5" id="KW-0472">Membrane</keyword>
<feature type="domain" description="Major facilitator superfamily (MFS) profile" evidence="6">
    <location>
        <begin position="1"/>
        <end position="69"/>
    </location>
</feature>
<dbReference type="RefSeq" id="WP_167551500.1">
    <property type="nucleotide sequence ID" value="NZ_CP072931.1"/>
</dbReference>
<organism evidence="7 8">
    <name type="scientific">Streptomyces auratus AGR0001</name>
    <dbReference type="NCBI Taxonomy" id="1160718"/>
    <lineage>
        <taxon>Bacteria</taxon>
        <taxon>Bacillati</taxon>
        <taxon>Actinomycetota</taxon>
        <taxon>Actinomycetes</taxon>
        <taxon>Kitasatosporales</taxon>
        <taxon>Streptomycetaceae</taxon>
        <taxon>Streptomyces</taxon>
    </lineage>
</organism>
<accession>A0A8B1PIQ7</accession>
<evidence type="ECO:0000256" key="3">
    <source>
        <dbReference type="ARBA" id="ARBA00022989"/>
    </source>
</evidence>
<keyword evidence="3 5" id="KW-1133">Transmembrane helix</keyword>
<keyword evidence="2 5" id="KW-0812">Transmembrane</keyword>
<evidence type="ECO:0000256" key="4">
    <source>
        <dbReference type="ARBA" id="ARBA00023136"/>
    </source>
</evidence>
<keyword evidence="8" id="KW-1185">Reference proteome</keyword>
<reference evidence="7" key="2">
    <citation type="submission" date="2021-04" db="EMBL/GenBank/DDBJ databases">
        <authorList>
            <person name="Wen M.-L."/>
            <person name="Han X.-L."/>
            <person name="Xiong J."/>
        </authorList>
    </citation>
    <scope>NUCLEOTIDE SEQUENCE</scope>
    <source>
        <strain evidence="7">AGR0001</strain>
    </source>
</reference>
<name>A0A8B1PIQ7_9ACTN</name>
<dbReference type="SUPFAM" id="SSF103473">
    <property type="entry name" value="MFS general substrate transporter"/>
    <property type="match status" value="1"/>
</dbReference>
<feature type="transmembrane region" description="Helical" evidence="5">
    <location>
        <begin position="40"/>
        <end position="60"/>
    </location>
</feature>
<dbReference type="PROSITE" id="PS50850">
    <property type="entry name" value="MFS"/>
    <property type="match status" value="1"/>
</dbReference>
<evidence type="ECO:0000313" key="8">
    <source>
        <dbReference type="Proteomes" id="UP000009036"/>
    </source>
</evidence>
<dbReference type="Gene3D" id="1.20.1250.20">
    <property type="entry name" value="MFS general substrate transporter like domains"/>
    <property type="match status" value="1"/>
</dbReference>
<dbReference type="AlphaFoldDB" id="A0A8B1PIQ7"/>
<reference evidence="7" key="1">
    <citation type="journal article" date="2012" name="J. Bacteriol.">
        <title>Genome Sequence of Streptomyces auratus Strain AGR0001, a Phoslactomycin-Producing Actinomycete.</title>
        <authorList>
            <person name="Han X."/>
            <person name="Li M."/>
            <person name="Ding Z."/>
            <person name="Zhao J."/>
            <person name="Ji K."/>
            <person name="Wen M."/>
            <person name="Lu T."/>
        </authorList>
    </citation>
    <scope>NUCLEOTIDE SEQUENCE</scope>
    <source>
        <strain evidence="7">AGR0001</strain>
    </source>
</reference>
<gene>
    <name evidence="7" type="ORF">SU9_003390</name>
</gene>
<dbReference type="GO" id="GO:0005886">
    <property type="term" value="C:plasma membrane"/>
    <property type="evidence" value="ECO:0007669"/>
    <property type="project" value="UniProtKB-SubCell"/>
</dbReference>
<dbReference type="EMBL" id="CP072931">
    <property type="protein sequence ID" value="QTZ95881.1"/>
    <property type="molecule type" value="Genomic_DNA"/>
</dbReference>
<evidence type="ECO:0000256" key="2">
    <source>
        <dbReference type="ARBA" id="ARBA00022692"/>
    </source>
</evidence>
<dbReference type="InterPro" id="IPR020846">
    <property type="entry name" value="MFS_dom"/>
</dbReference>
<evidence type="ECO:0000256" key="1">
    <source>
        <dbReference type="ARBA" id="ARBA00004651"/>
    </source>
</evidence>
<dbReference type="Pfam" id="PF00083">
    <property type="entry name" value="Sugar_tr"/>
    <property type="match status" value="1"/>
</dbReference>
<evidence type="ECO:0000256" key="5">
    <source>
        <dbReference type="SAM" id="Phobius"/>
    </source>
</evidence>
<comment type="subcellular location">
    <subcellularLocation>
        <location evidence="1">Cell membrane</location>
        <topology evidence="1">Multi-pass membrane protein</topology>
    </subcellularLocation>
</comment>